<keyword evidence="3" id="KW-1185">Reference proteome</keyword>
<dbReference type="AlphaFoldDB" id="A0AAD7GKC7"/>
<feature type="compositionally biased region" description="Basic and acidic residues" evidence="1">
    <location>
        <begin position="31"/>
        <end position="47"/>
    </location>
</feature>
<evidence type="ECO:0000313" key="3">
    <source>
        <dbReference type="Proteomes" id="UP001215598"/>
    </source>
</evidence>
<protein>
    <submittedName>
        <fullName evidence="2">Uncharacterized protein</fullName>
    </submittedName>
</protein>
<feature type="region of interest" description="Disordered" evidence="1">
    <location>
        <begin position="251"/>
        <end position="451"/>
    </location>
</feature>
<feature type="compositionally biased region" description="Low complexity" evidence="1">
    <location>
        <begin position="376"/>
        <end position="405"/>
    </location>
</feature>
<feature type="compositionally biased region" description="Low complexity" evidence="1">
    <location>
        <begin position="429"/>
        <end position="451"/>
    </location>
</feature>
<name>A0AAD7GKC7_9AGAR</name>
<proteinExistence type="predicted"/>
<comment type="caution">
    <text evidence="2">The sequence shown here is derived from an EMBL/GenBank/DDBJ whole genome shotgun (WGS) entry which is preliminary data.</text>
</comment>
<sequence length="510" mass="55861">MSPTAGEKAHATIQRRKERLRLKKHALAQQKYRERNGEVLREKARESMRRHRAAIKDDAKKSKAAREQRREIDAEYRERQRQKRWIKRFGEQSFKDYYIPLSRLHGRETSKLQFNSQQDATSTMPLRTLRIPPAIEHLDAAPADFTPCRLEQRFGGNFDNHQDFSRLKSKTYWLCLSVGEEAVYTLKADCLAAKPAADDERDVVASCATWADVLVVWAAVCFHRHRQCARHPKICGVTECPTHVSRPAAATRRRVKVETSSPRARMPKVERSTPKLSTARRSASTAASRAASAKSRRSRVARSSVEDEDAPGKVPLYDPDTPPPRAARLPSSASTTMPLYDSDSSPARRARLPSVEVPLYDPDSPPSRTDKESGRAPSAASSPEAPSPVTSATVSTASSLSASTVDGASNLPATAHKGKARAVPLRPRSGTAPAGGSSSTPLGEGRGSTTSSVASGVYYVSAAGEINRDRQEAFKTIGQGPIKVVIGWDAAADYAERVALEGEQAMEVDI</sequence>
<evidence type="ECO:0000256" key="1">
    <source>
        <dbReference type="SAM" id="MobiDB-lite"/>
    </source>
</evidence>
<feature type="region of interest" description="Disordered" evidence="1">
    <location>
        <begin position="1"/>
        <end position="20"/>
    </location>
</feature>
<feature type="compositionally biased region" description="Low complexity" evidence="1">
    <location>
        <begin position="326"/>
        <end position="336"/>
    </location>
</feature>
<evidence type="ECO:0000313" key="2">
    <source>
        <dbReference type="EMBL" id="KAJ7699118.1"/>
    </source>
</evidence>
<organism evidence="2 3">
    <name type="scientific">Mycena metata</name>
    <dbReference type="NCBI Taxonomy" id="1033252"/>
    <lineage>
        <taxon>Eukaryota</taxon>
        <taxon>Fungi</taxon>
        <taxon>Dikarya</taxon>
        <taxon>Basidiomycota</taxon>
        <taxon>Agaricomycotina</taxon>
        <taxon>Agaricomycetes</taxon>
        <taxon>Agaricomycetidae</taxon>
        <taxon>Agaricales</taxon>
        <taxon>Marasmiineae</taxon>
        <taxon>Mycenaceae</taxon>
        <taxon>Mycena</taxon>
    </lineage>
</organism>
<dbReference type="EMBL" id="JARKIB010000578">
    <property type="protein sequence ID" value="KAJ7699118.1"/>
    <property type="molecule type" value="Genomic_DNA"/>
</dbReference>
<reference evidence="2" key="1">
    <citation type="submission" date="2023-03" db="EMBL/GenBank/DDBJ databases">
        <title>Massive genome expansion in bonnet fungi (Mycena s.s.) driven by repeated elements and novel gene families across ecological guilds.</title>
        <authorList>
            <consortium name="Lawrence Berkeley National Laboratory"/>
            <person name="Harder C.B."/>
            <person name="Miyauchi S."/>
            <person name="Viragh M."/>
            <person name="Kuo A."/>
            <person name="Thoen E."/>
            <person name="Andreopoulos B."/>
            <person name="Lu D."/>
            <person name="Skrede I."/>
            <person name="Drula E."/>
            <person name="Henrissat B."/>
            <person name="Morin E."/>
            <person name="Kohler A."/>
            <person name="Barry K."/>
            <person name="LaButti K."/>
            <person name="Morin E."/>
            <person name="Salamov A."/>
            <person name="Lipzen A."/>
            <person name="Mereny Z."/>
            <person name="Hegedus B."/>
            <person name="Baldrian P."/>
            <person name="Stursova M."/>
            <person name="Weitz H."/>
            <person name="Taylor A."/>
            <person name="Grigoriev I.V."/>
            <person name="Nagy L.G."/>
            <person name="Martin F."/>
            <person name="Kauserud H."/>
        </authorList>
    </citation>
    <scope>NUCLEOTIDE SEQUENCE</scope>
    <source>
        <strain evidence="2">CBHHK182m</strain>
    </source>
</reference>
<accession>A0AAD7GKC7</accession>
<dbReference type="Proteomes" id="UP001215598">
    <property type="component" value="Unassembled WGS sequence"/>
</dbReference>
<feature type="compositionally biased region" description="Low complexity" evidence="1">
    <location>
        <begin position="277"/>
        <end position="293"/>
    </location>
</feature>
<feature type="compositionally biased region" description="Basic and acidic residues" evidence="1">
    <location>
        <begin position="54"/>
        <end position="77"/>
    </location>
</feature>
<feature type="region of interest" description="Disordered" evidence="1">
    <location>
        <begin position="30"/>
        <end position="77"/>
    </location>
</feature>
<gene>
    <name evidence="2" type="ORF">B0H16DRAFT_1749487</name>
</gene>